<evidence type="ECO:0000256" key="2">
    <source>
        <dbReference type="SAM" id="SignalP"/>
    </source>
</evidence>
<sequence length="205" mass="21405">MRLRRAITVGALLLMSASMTACGGDDDKGSGNSDGDGRTGASASGGKGGSGGAAGTKLPEASDMASIAYYLNQYGSCLDLTPGAEYDDSSLADHDPAWGDENMTRDAAWGIKERAVCRDNYDDSSTLLLLSDMKKFQTSMHAKNYGSILIGKDFAVAPGGTETSEDLKASGLVVLSCDAERKIPSGYKQEPAQVDGCVLTNYYAN</sequence>
<feature type="compositionally biased region" description="Gly residues" evidence="1">
    <location>
        <begin position="43"/>
        <end position="54"/>
    </location>
</feature>
<evidence type="ECO:0000256" key="1">
    <source>
        <dbReference type="SAM" id="MobiDB-lite"/>
    </source>
</evidence>
<accession>A0ABQ3S2V1</accession>
<gene>
    <name evidence="3" type="ORF">Saso_39970</name>
</gene>
<name>A0ABQ3S2V1_9ACTN</name>
<keyword evidence="4" id="KW-1185">Reference proteome</keyword>
<comment type="caution">
    <text evidence="3">The sequence shown here is derived from an EMBL/GenBank/DDBJ whole genome shotgun (WGS) entry which is preliminary data.</text>
</comment>
<keyword evidence="3" id="KW-0449">Lipoprotein</keyword>
<feature type="signal peptide" evidence="2">
    <location>
        <begin position="1"/>
        <end position="21"/>
    </location>
</feature>
<keyword evidence="2" id="KW-0732">Signal</keyword>
<protein>
    <submittedName>
        <fullName evidence="3">Lipoprotein</fullName>
    </submittedName>
</protein>
<dbReference type="Proteomes" id="UP000649259">
    <property type="component" value="Unassembled WGS sequence"/>
</dbReference>
<feature type="chain" id="PRO_5045596929" evidence="2">
    <location>
        <begin position="22"/>
        <end position="205"/>
    </location>
</feature>
<evidence type="ECO:0000313" key="4">
    <source>
        <dbReference type="Proteomes" id="UP000649259"/>
    </source>
</evidence>
<dbReference type="GeneID" id="91471860"/>
<dbReference type="EMBL" id="BNEB01000003">
    <property type="protein sequence ID" value="GHI62347.1"/>
    <property type="molecule type" value="Genomic_DNA"/>
</dbReference>
<reference evidence="4" key="1">
    <citation type="submission" date="2023-07" db="EMBL/GenBank/DDBJ databases">
        <title>Whole genome shotgun sequence of Streptomyces cacaoi subsp. asoensis NBRC 13813.</title>
        <authorList>
            <person name="Komaki H."/>
            <person name="Tamura T."/>
        </authorList>
    </citation>
    <scope>NUCLEOTIDE SEQUENCE [LARGE SCALE GENOMIC DNA]</scope>
    <source>
        <strain evidence="4">NBRC 13813</strain>
    </source>
</reference>
<feature type="region of interest" description="Disordered" evidence="1">
    <location>
        <begin position="25"/>
        <end position="54"/>
    </location>
</feature>
<evidence type="ECO:0000313" key="3">
    <source>
        <dbReference type="EMBL" id="GHI62347.1"/>
    </source>
</evidence>
<organism evidence="3 4">
    <name type="scientific">Streptomyces asoensis</name>
    <dbReference type="NCBI Taxonomy" id="249586"/>
    <lineage>
        <taxon>Bacteria</taxon>
        <taxon>Bacillati</taxon>
        <taxon>Actinomycetota</taxon>
        <taxon>Actinomycetes</taxon>
        <taxon>Kitasatosporales</taxon>
        <taxon>Streptomycetaceae</taxon>
        <taxon>Streptomyces</taxon>
    </lineage>
</organism>
<dbReference type="PROSITE" id="PS51257">
    <property type="entry name" value="PROKAR_LIPOPROTEIN"/>
    <property type="match status" value="1"/>
</dbReference>
<proteinExistence type="predicted"/>
<dbReference type="RefSeq" id="WP_189927088.1">
    <property type="nucleotide sequence ID" value="NZ_BMSI01000015.1"/>
</dbReference>